<dbReference type="Proteomes" id="UP000824881">
    <property type="component" value="Unassembled WGS sequence"/>
</dbReference>
<comment type="caution">
    <text evidence="1">The sequence shown here is derived from an EMBL/GenBank/DDBJ whole genome shotgun (WGS) entry which is preliminary data.</text>
</comment>
<name>A0ACB7IPJ8_PLECO</name>
<sequence length="223" mass="25148">MWLADWETDVVEVSEEASLINDGNDVHQASDCVDEIQDDDSDHSDDSSDAKQTPPVTIRTLRRFRPQWERRLPSSYKISALPGKLSLDIPVEVQSTDTQHRCALQALVDCGATGVFMHPPFADAHGFNRRKLSAPIPVFNVDGSPNENGSISEVVDLVLRFKNHTERMLFAVTNTGRQDIILGYTWLRTHNPKIDWQTKEVTMSCCPSGCNTCRKEFHHDKLT</sequence>
<dbReference type="EMBL" id="WQMT02000009">
    <property type="protein sequence ID" value="KAG9219615.1"/>
    <property type="molecule type" value="Genomic_DNA"/>
</dbReference>
<proteinExistence type="predicted"/>
<keyword evidence="2" id="KW-1185">Reference proteome</keyword>
<reference evidence="1 2" key="1">
    <citation type="journal article" date="2021" name="Appl. Environ. Microbiol.">
        <title>Genetic linkage and physical mapping for an oyster mushroom Pleurotus cornucopiae and QTL analysis for the trait cap color.</title>
        <authorList>
            <person name="Zhang Y."/>
            <person name="Gao W."/>
            <person name="Sonnenberg A."/>
            <person name="Chen Q."/>
            <person name="Zhang J."/>
            <person name="Huang C."/>
        </authorList>
    </citation>
    <scope>NUCLEOTIDE SEQUENCE [LARGE SCALE GENOMIC DNA]</scope>
    <source>
        <strain evidence="1">CCMSSC00406</strain>
    </source>
</reference>
<gene>
    <name evidence="1" type="ORF">CCMSSC00406_0006063</name>
</gene>
<evidence type="ECO:0000313" key="2">
    <source>
        <dbReference type="Proteomes" id="UP000824881"/>
    </source>
</evidence>
<evidence type="ECO:0000313" key="1">
    <source>
        <dbReference type="EMBL" id="KAG9219615.1"/>
    </source>
</evidence>
<protein>
    <submittedName>
        <fullName evidence="1">Uncharacterized protein</fullName>
    </submittedName>
</protein>
<organism evidence="1 2">
    <name type="scientific">Pleurotus cornucopiae</name>
    <name type="common">Cornucopia mushroom</name>
    <dbReference type="NCBI Taxonomy" id="5321"/>
    <lineage>
        <taxon>Eukaryota</taxon>
        <taxon>Fungi</taxon>
        <taxon>Dikarya</taxon>
        <taxon>Basidiomycota</taxon>
        <taxon>Agaricomycotina</taxon>
        <taxon>Agaricomycetes</taxon>
        <taxon>Agaricomycetidae</taxon>
        <taxon>Agaricales</taxon>
        <taxon>Pleurotineae</taxon>
        <taxon>Pleurotaceae</taxon>
        <taxon>Pleurotus</taxon>
    </lineage>
</organism>
<accession>A0ACB7IPJ8</accession>